<gene>
    <name evidence="5" type="ORF">H072_7978</name>
</gene>
<evidence type="ECO:0000256" key="1">
    <source>
        <dbReference type="SAM" id="Coils"/>
    </source>
</evidence>
<accession>S8BFU9</accession>
<feature type="compositionally biased region" description="Low complexity" evidence="2">
    <location>
        <begin position="9"/>
        <end position="26"/>
    </location>
</feature>
<dbReference type="HOGENOM" id="CLU_379470_0_0_1"/>
<protein>
    <recommendedName>
        <fullName evidence="4">G domain-containing protein</fullName>
    </recommendedName>
</protein>
<evidence type="ECO:0000256" key="2">
    <source>
        <dbReference type="SAM" id="MobiDB-lite"/>
    </source>
</evidence>
<dbReference type="OrthoDB" id="5339753at2759"/>
<evidence type="ECO:0000259" key="4">
    <source>
        <dbReference type="Pfam" id="PF01926"/>
    </source>
</evidence>
<dbReference type="InterPro" id="IPR006073">
    <property type="entry name" value="GTP-bd"/>
</dbReference>
<dbReference type="AlphaFoldDB" id="S8BFU9"/>
<feature type="transmembrane region" description="Helical" evidence="3">
    <location>
        <begin position="657"/>
        <end position="675"/>
    </location>
</feature>
<dbReference type="SUPFAM" id="SSF52540">
    <property type="entry name" value="P-loop containing nucleoside triphosphate hydrolases"/>
    <property type="match status" value="1"/>
</dbReference>
<feature type="compositionally biased region" description="Polar residues" evidence="2">
    <location>
        <begin position="147"/>
        <end position="162"/>
    </location>
</feature>
<feature type="domain" description="G" evidence="4">
    <location>
        <begin position="233"/>
        <end position="331"/>
    </location>
</feature>
<reference evidence="5 6" key="1">
    <citation type="journal article" date="2013" name="PLoS Genet.">
        <title>Genomic mechanisms accounting for the adaptation to parasitism in nematode-trapping fungi.</title>
        <authorList>
            <person name="Meerupati T."/>
            <person name="Andersson K.M."/>
            <person name="Friman E."/>
            <person name="Kumar D."/>
            <person name="Tunlid A."/>
            <person name="Ahren D."/>
        </authorList>
    </citation>
    <scope>NUCLEOTIDE SEQUENCE [LARGE SCALE GENOMIC DNA]</scope>
    <source>
        <strain evidence="5 6">CBS 200.50</strain>
    </source>
</reference>
<sequence>MSKFKRMFGNRGSESQASSSNSQRPSNYENTADPSIPDTQSYGTSFRSSHNEAASNNRGVVENWAADAAIPDPPPKYSIRRKPVPGTHDRKLSSGSAETSSMEPLRRTETSSSDGRVSENSTVVYTDGNRVRSESSTSPKAVPRENASPSESIPTRNETPNAPATGAKRRSGRGVNTFSARQLKGMISSISRYRDGNENYALIVGAALLFLAIIWRLFSGSNRVGVTPSSPIIAIMGETGAGKSSFIKALGGRDELGQLPVVGHTLNSTTKKVSWYSAAAGNKGFHILDTPGFDDSYMSDFEILEGLTLELAQIYAAARPLTGIIYVHDVSKEKMGGTSHKSLRTFQKLVGDTSLQNVVLATTHWRTFFKGAQVQREEELRTTFWAPMITRGSKILRHDGSRKSALRIVREMLNRKPVTIKIVDEMVNGGKRFDQTEAGSAVKEGLAVLEGKLDTNVAALNGEISELKTNYKQLQDATEAEKKKLWKQWETSSQNQKKEIEKKIKDLQSESQSQRKEFNKQLAAMQDEKETLRDQIAQLERANTALKNKLDKQGGIKAAKTESKSQVGTGKLPMAESFVLTFIFTSGLLGIFEVLVQQGSIERSPVAFGIYIGLIALTCYLFSMSVIYVTGSVILAASLVNLALMGPGVNRPGNDRHMGFLATLGLVVALFFACTPIHAMTGKSTEKAFAIFFPVLVWCYADLNISAVYLILSVVVMFCSFVGLSSFGII</sequence>
<feature type="coiled-coil region" evidence="1">
    <location>
        <begin position="457"/>
        <end position="552"/>
    </location>
</feature>
<keyword evidence="6" id="KW-1185">Reference proteome</keyword>
<name>S8BFU9_DACHA</name>
<feature type="transmembrane region" description="Helical" evidence="3">
    <location>
        <begin position="608"/>
        <end position="637"/>
    </location>
</feature>
<dbReference type="Proteomes" id="UP000015100">
    <property type="component" value="Unassembled WGS sequence"/>
</dbReference>
<organism evidence="5 6">
    <name type="scientific">Dactylellina haptotyla (strain CBS 200.50)</name>
    <name type="common">Nematode-trapping fungus</name>
    <name type="synonym">Monacrosporium haptotylum</name>
    <dbReference type="NCBI Taxonomy" id="1284197"/>
    <lineage>
        <taxon>Eukaryota</taxon>
        <taxon>Fungi</taxon>
        <taxon>Dikarya</taxon>
        <taxon>Ascomycota</taxon>
        <taxon>Pezizomycotina</taxon>
        <taxon>Orbiliomycetes</taxon>
        <taxon>Orbiliales</taxon>
        <taxon>Orbiliaceae</taxon>
        <taxon>Dactylellina</taxon>
    </lineage>
</organism>
<feature type="transmembrane region" description="Helical" evidence="3">
    <location>
        <begin position="578"/>
        <end position="596"/>
    </location>
</feature>
<keyword evidence="3" id="KW-0472">Membrane</keyword>
<reference evidence="6" key="2">
    <citation type="submission" date="2013-04" db="EMBL/GenBank/DDBJ databases">
        <title>Genomic mechanisms accounting for the adaptation to parasitism in nematode-trapping fungi.</title>
        <authorList>
            <person name="Ahren D.G."/>
        </authorList>
    </citation>
    <scope>NUCLEOTIDE SEQUENCE [LARGE SCALE GENOMIC DNA]</scope>
    <source>
        <strain evidence="6">CBS 200.50</strain>
    </source>
</reference>
<evidence type="ECO:0000313" key="5">
    <source>
        <dbReference type="EMBL" id="EPS38163.1"/>
    </source>
</evidence>
<dbReference type="CDD" id="cd00882">
    <property type="entry name" value="Ras_like_GTPase"/>
    <property type="match status" value="1"/>
</dbReference>
<dbReference type="EMBL" id="AQGS01000575">
    <property type="protein sequence ID" value="EPS38163.1"/>
    <property type="molecule type" value="Genomic_DNA"/>
</dbReference>
<feature type="compositionally biased region" description="Polar residues" evidence="2">
    <location>
        <begin position="110"/>
        <end position="124"/>
    </location>
</feature>
<feature type="compositionally biased region" description="Polar residues" evidence="2">
    <location>
        <begin position="27"/>
        <end position="58"/>
    </location>
</feature>
<comment type="caution">
    <text evidence="5">The sequence shown here is derived from an EMBL/GenBank/DDBJ whole genome shotgun (WGS) entry which is preliminary data.</text>
</comment>
<dbReference type="eggNOG" id="ENOG502SITN">
    <property type="taxonomic scope" value="Eukaryota"/>
</dbReference>
<evidence type="ECO:0000313" key="6">
    <source>
        <dbReference type="Proteomes" id="UP000015100"/>
    </source>
</evidence>
<feature type="transmembrane region" description="Helical" evidence="3">
    <location>
        <begin position="200"/>
        <end position="218"/>
    </location>
</feature>
<dbReference type="Gene3D" id="3.40.50.300">
    <property type="entry name" value="P-loop containing nucleotide triphosphate hydrolases"/>
    <property type="match status" value="1"/>
</dbReference>
<feature type="transmembrane region" description="Helical" evidence="3">
    <location>
        <begin position="709"/>
        <end position="729"/>
    </location>
</feature>
<evidence type="ECO:0000256" key="3">
    <source>
        <dbReference type="SAM" id="Phobius"/>
    </source>
</evidence>
<feature type="compositionally biased region" description="Polar residues" evidence="2">
    <location>
        <begin position="93"/>
        <end position="102"/>
    </location>
</feature>
<keyword evidence="1" id="KW-0175">Coiled coil</keyword>
<dbReference type="STRING" id="1284197.S8BFU9"/>
<dbReference type="GO" id="GO:0005525">
    <property type="term" value="F:GTP binding"/>
    <property type="evidence" value="ECO:0007669"/>
    <property type="project" value="InterPro"/>
</dbReference>
<feature type="region of interest" description="Disordered" evidence="2">
    <location>
        <begin position="1"/>
        <end position="177"/>
    </location>
</feature>
<proteinExistence type="predicted"/>
<dbReference type="Pfam" id="PF01926">
    <property type="entry name" value="MMR_HSR1"/>
    <property type="match status" value="1"/>
</dbReference>
<keyword evidence="3" id="KW-0812">Transmembrane</keyword>
<keyword evidence="3" id="KW-1133">Transmembrane helix</keyword>
<dbReference type="InterPro" id="IPR027417">
    <property type="entry name" value="P-loop_NTPase"/>
</dbReference>